<dbReference type="PANTHER" id="PTHR34512">
    <property type="entry name" value="CELL SURFACE PROTEIN"/>
    <property type="match status" value="1"/>
</dbReference>
<dbReference type="SMART" id="SM00564">
    <property type="entry name" value="PQQ"/>
    <property type="match status" value="6"/>
</dbReference>
<evidence type="ECO:0000313" key="7">
    <source>
        <dbReference type="EMBL" id="SUO98142.1"/>
    </source>
</evidence>
<comment type="subcellular location">
    <subcellularLocation>
        <location evidence="4">Cell outer membrane</location>
        <topology evidence="4">Lipid-anchor</topology>
    </subcellularLocation>
</comment>
<dbReference type="OrthoDB" id="5173551at2"/>
<dbReference type="Proteomes" id="UP000254575">
    <property type="component" value="Unassembled WGS sequence"/>
</dbReference>
<dbReference type="InterPro" id="IPR018391">
    <property type="entry name" value="PQQ_b-propeller_rpt"/>
</dbReference>
<dbReference type="InterPro" id="IPR017687">
    <property type="entry name" value="BamB"/>
</dbReference>
<dbReference type="GO" id="GO:0051205">
    <property type="term" value="P:protein insertion into membrane"/>
    <property type="evidence" value="ECO:0007669"/>
    <property type="project" value="UniProtKB-UniRule"/>
</dbReference>
<proteinExistence type="inferred from homology"/>
<dbReference type="HAMAP" id="MF_00923">
    <property type="entry name" value="OM_assembly_BamB"/>
    <property type="match status" value="1"/>
</dbReference>
<accession>A0A380N0Q4</accession>
<organism evidence="7 8">
    <name type="scientific">Suttonella indologenes</name>
    <dbReference type="NCBI Taxonomy" id="13276"/>
    <lineage>
        <taxon>Bacteria</taxon>
        <taxon>Pseudomonadati</taxon>
        <taxon>Pseudomonadota</taxon>
        <taxon>Gammaproteobacteria</taxon>
        <taxon>Cardiobacteriales</taxon>
        <taxon>Cardiobacteriaceae</taxon>
        <taxon>Suttonella</taxon>
    </lineage>
</organism>
<gene>
    <name evidence="7" type="primary">yfgL</name>
    <name evidence="4" type="synonym">bamB</name>
    <name evidence="7" type="ORF">NCTC10717_01883</name>
</gene>
<keyword evidence="3 4" id="KW-0998">Cell outer membrane</keyword>
<keyword evidence="8" id="KW-1185">Reference proteome</keyword>
<evidence type="ECO:0000256" key="3">
    <source>
        <dbReference type="ARBA" id="ARBA00023237"/>
    </source>
</evidence>
<dbReference type="GO" id="GO:0043165">
    <property type="term" value="P:Gram-negative-bacterium-type cell outer membrane assembly"/>
    <property type="evidence" value="ECO:0007669"/>
    <property type="project" value="UniProtKB-UniRule"/>
</dbReference>
<dbReference type="InterPro" id="IPR015943">
    <property type="entry name" value="WD40/YVTN_repeat-like_dom_sf"/>
</dbReference>
<keyword evidence="4" id="KW-0564">Palmitate</keyword>
<comment type="similarity">
    <text evidence="4">Belongs to the BamB family.</text>
</comment>
<dbReference type="Pfam" id="PF13360">
    <property type="entry name" value="PQQ_2"/>
    <property type="match status" value="1"/>
</dbReference>
<dbReference type="PANTHER" id="PTHR34512:SF30">
    <property type="entry name" value="OUTER MEMBRANE PROTEIN ASSEMBLY FACTOR BAMB"/>
    <property type="match status" value="1"/>
</dbReference>
<feature type="chain" id="PRO_5017092929" description="Outer membrane protein assembly factor BamB" evidence="5">
    <location>
        <begin position="20"/>
        <end position="383"/>
    </location>
</feature>
<sequence length="383" mass="41314">MKSSLLALTIASLSLSACSSWFYGESNYPEPNELREVQSQFNTQILWQKNLGDESGERGLRLSPASDGQHVYAVSADGYFYRFDKDSGKEIYRVDLRNDISSGLTVAGNFAFLGTKNGDVMAIRLEDGQIMWRSRLSSVLLSRPAFGDGLLAVYASDGQLSVFNPADGALIWRHHSKVPMLSMRGNASPIIGGGVVMLSDENGALQVLDARTGISIANDNLVQAGAASTVAAIIDQDASPKINNNRLFASAYGKETYAVDLQSGAPLWRNERAASGVDFAISPTELYLSTAEDHVVALDQDTGNELWRNSDLVGRRLSPPLAIPGLVGVLDFEGYLTWLDSRNGNMIARSKIAASGSKSEALILPDVIVWQLDNGGIVALRPQ</sequence>
<dbReference type="PROSITE" id="PS51257">
    <property type="entry name" value="PROKAR_LIPOPROTEIN"/>
    <property type="match status" value="1"/>
</dbReference>
<dbReference type="InterPro" id="IPR002372">
    <property type="entry name" value="PQQ_rpt_dom"/>
</dbReference>
<comment type="subunit">
    <text evidence="4">Part of the Bam complex.</text>
</comment>
<name>A0A380N0Q4_9GAMM</name>
<keyword evidence="1 4" id="KW-0732">Signal</keyword>
<reference evidence="7 8" key="1">
    <citation type="submission" date="2018-06" db="EMBL/GenBank/DDBJ databases">
        <authorList>
            <consortium name="Pathogen Informatics"/>
            <person name="Doyle S."/>
        </authorList>
    </citation>
    <scope>NUCLEOTIDE SEQUENCE [LARGE SCALE GENOMIC DNA]</scope>
    <source>
        <strain evidence="7 8">NCTC10717</strain>
    </source>
</reference>
<dbReference type="GO" id="GO:0009279">
    <property type="term" value="C:cell outer membrane"/>
    <property type="evidence" value="ECO:0007669"/>
    <property type="project" value="UniProtKB-SubCell"/>
</dbReference>
<dbReference type="SUPFAM" id="SSF50998">
    <property type="entry name" value="Quinoprotein alcohol dehydrogenase-like"/>
    <property type="match status" value="1"/>
</dbReference>
<protein>
    <recommendedName>
        <fullName evidence="4">Outer membrane protein assembly factor BamB</fullName>
    </recommendedName>
</protein>
<dbReference type="AlphaFoldDB" id="A0A380N0Q4"/>
<feature type="signal peptide" evidence="5">
    <location>
        <begin position="1"/>
        <end position="19"/>
    </location>
</feature>
<dbReference type="RefSeq" id="WP_115219008.1">
    <property type="nucleotide sequence ID" value="NZ_UHIA01000004.1"/>
</dbReference>
<evidence type="ECO:0000256" key="4">
    <source>
        <dbReference type="HAMAP-Rule" id="MF_00923"/>
    </source>
</evidence>
<dbReference type="EMBL" id="UHIA01000004">
    <property type="protein sequence ID" value="SUO98142.1"/>
    <property type="molecule type" value="Genomic_DNA"/>
</dbReference>
<evidence type="ECO:0000256" key="5">
    <source>
        <dbReference type="SAM" id="SignalP"/>
    </source>
</evidence>
<evidence type="ECO:0000256" key="2">
    <source>
        <dbReference type="ARBA" id="ARBA00023136"/>
    </source>
</evidence>
<dbReference type="InterPro" id="IPR011047">
    <property type="entry name" value="Quinoprotein_ADH-like_sf"/>
</dbReference>
<keyword evidence="4 7" id="KW-0449">Lipoprotein</keyword>
<feature type="domain" description="Pyrrolo-quinoline quinone repeat" evidence="6">
    <location>
        <begin position="77"/>
        <end position="309"/>
    </location>
</feature>
<dbReference type="Gene3D" id="2.130.10.10">
    <property type="entry name" value="YVTN repeat-like/Quinoprotein amine dehydrogenase"/>
    <property type="match status" value="1"/>
</dbReference>
<comment type="function">
    <text evidence="4">Part of the outer membrane protein assembly complex, which is involved in assembly and insertion of beta-barrel proteins into the outer membrane.</text>
</comment>
<evidence type="ECO:0000256" key="1">
    <source>
        <dbReference type="ARBA" id="ARBA00022729"/>
    </source>
</evidence>
<evidence type="ECO:0000259" key="6">
    <source>
        <dbReference type="Pfam" id="PF13360"/>
    </source>
</evidence>
<dbReference type="NCBIfam" id="TIGR03300">
    <property type="entry name" value="assembly_YfgL"/>
    <property type="match status" value="1"/>
</dbReference>
<evidence type="ECO:0000313" key="8">
    <source>
        <dbReference type="Proteomes" id="UP000254575"/>
    </source>
</evidence>
<keyword evidence="2 4" id="KW-0472">Membrane</keyword>